<keyword evidence="3 4" id="KW-0456">Lyase</keyword>
<dbReference type="AlphaFoldDB" id="A0A368C6R9"/>
<accession>A0A368C6R9</accession>
<gene>
    <name evidence="4" type="ORF">DBW92_01395</name>
</gene>
<dbReference type="SUPFAM" id="SSF64288">
    <property type="entry name" value="Chorismate lyase-like"/>
    <property type="match status" value="1"/>
</dbReference>
<dbReference type="EMBL" id="QOPI01000004">
    <property type="protein sequence ID" value="RCL45181.1"/>
    <property type="molecule type" value="Genomic_DNA"/>
</dbReference>
<organism evidence="4 5">
    <name type="scientific">SAR86 cluster bacterium</name>
    <dbReference type="NCBI Taxonomy" id="2030880"/>
    <lineage>
        <taxon>Bacteria</taxon>
        <taxon>Pseudomonadati</taxon>
        <taxon>Pseudomonadota</taxon>
        <taxon>Gammaproteobacteria</taxon>
        <taxon>SAR86 cluster</taxon>
    </lineage>
</organism>
<dbReference type="InterPro" id="IPR028978">
    <property type="entry name" value="Chorismate_lyase_/UTRA_dom_sf"/>
</dbReference>
<evidence type="ECO:0000313" key="4">
    <source>
        <dbReference type="EMBL" id="RCL45181.1"/>
    </source>
</evidence>
<proteinExistence type="predicted"/>
<evidence type="ECO:0000256" key="2">
    <source>
        <dbReference type="ARBA" id="ARBA00022688"/>
    </source>
</evidence>
<reference evidence="4 5" key="1">
    <citation type="journal article" date="2018" name="Microbiome">
        <title>Fine metagenomic profile of the Mediterranean stratified and mixed water columns revealed by assembly and recruitment.</title>
        <authorList>
            <person name="Haro-Moreno J.M."/>
            <person name="Lopez-Perez M."/>
            <person name="De La Torre J.R."/>
            <person name="Picazo A."/>
            <person name="Camacho A."/>
            <person name="Rodriguez-Valera F."/>
        </authorList>
    </citation>
    <scope>NUCLEOTIDE SEQUENCE [LARGE SCALE GENOMIC DNA]</scope>
    <source>
        <strain evidence="4">MED-G78</strain>
    </source>
</reference>
<dbReference type="InterPro" id="IPR007440">
    <property type="entry name" value="Chorismate--pyruvate_lyase"/>
</dbReference>
<dbReference type="GO" id="GO:0006744">
    <property type="term" value="P:ubiquinone biosynthetic process"/>
    <property type="evidence" value="ECO:0007669"/>
    <property type="project" value="UniProtKB-KW"/>
</dbReference>
<comment type="caution">
    <text evidence="4">The sequence shown here is derived from an EMBL/GenBank/DDBJ whole genome shotgun (WGS) entry which is preliminary data.</text>
</comment>
<dbReference type="Pfam" id="PF04345">
    <property type="entry name" value="Chor_lyase"/>
    <property type="match status" value="1"/>
</dbReference>
<evidence type="ECO:0000256" key="3">
    <source>
        <dbReference type="ARBA" id="ARBA00023239"/>
    </source>
</evidence>
<evidence type="ECO:0000256" key="1">
    <source>
        <dbReference type="ARBA" id="ARBA00022490"/>
    </source>
</evidence>
<dbReference type="PANTHER" id="PTHR38683:SF1">
    <property type="entry name" value="CHORISMATE PYRUVATE-LYASE"/>
    <property type="match status" value="1"/>
</dbReference>
<name>A0A368C6R9_9GAMM</name>
<keyword evidence="1" id="KW-0963">Cytoplasm</keyword>
<dbReference type="GO" id="GO:0008813">
    <property type="term" value="F:chorismate lyase activity"/>
    <property type="evidence" value="ECO:0007669"/>
    <property type="project" value="InterPro"/>
</dbReference>
<keyword evidence="2" id="KW-0831">Ubiquinone biosynthesis</keyword>
<sequence length="162" mass="18807">MKLEQISSWDLYDNIKNKLNSSIIKSWLLEEGPITKRIKSSYEFKLKLIQDEITEVIDADKKFLNTNSNEIRVREVVLLGDEKPLVYAQTLIPNSTINKGLAELGKIGNKPLGDILFEKDIFTKKDIVYAQFIFDNNSFWGRKIKYTVKNQPFSVMEVFLIK</sequence>
<protein>
    <submittedName>
        <fullName evidence="4">Chorismate lyase</fullName>
    </submittedName>
</protein>
<dbReference type="Gene3D" id="3.40.1410.10">
    <property type="entry name" value="Chorismate lyase-like"/>
    <property type="match status" value="1"/>
</dbReference>
<dbReference type="GO" id="GO:0005829">
    <property type="term" value="C:cytosol"/>
    <property type="evidence" value="ECO:0007669"/>
    <property type="project" value="TreeGrafter"/>
</dbReference>
<dbReference type="Proteomes" id="UP000252915">
    <property type="component" value="Unassembled WGS sequence"/>
</dbReference>
<dbReference type="PANTHER" id="PTHR38683">
    <property type="entry name" value="CHORISMATE PYRUVATE-LYASE"/>
    <property type="match status" value="1"/>
</dbReference>
<evidence type="ECO:0000313" key="5">
    <source>
        <dbReference type="Proteomes" id="UP000252915"/>
    </source>
</evidence>